<dbReference type="InterPro" id="IPR050834">
    <property type="entry name" value="Glycosyltransf_2"/>
</dbReference>
<proteinExistence type="inferred from homology"/>
<comment type="similarity">
    <text evidence="1">Belongs to the glycosyltransferase 2 family.</text>
</comment>
<protein>
    <submittedName>
        <fullName evidence="5">Glycosyltransferase family 2 protein</fullName>
    </submittedName>
</protein>
<organism evidence="5 6">
    <name type="scientific">Nocardia flavorosea</name>
    <dbReference type="NCBI Taxonomy" id="53429"/>
    <lineage>
        <taxon>Bacteria</taxon>
        <taxon>Bacillati</taxon>
        <taxon>Actinomycetota</taxon>
        <taxon>Actinomycetes</taxon>
        <taxon>Mycobacteriales</taxon>
        <taxon>Nocardiaceae</taxon>
        <taxon>Nocardia</taxon>
    </lineage>
</organism>
<dbReference type="SUPFAM" id="SSF53448">
    <property type="entry name" value="Nucleotide-diphospho-sugar transferases"/>
    <property type="match status" value="1"/>
</dbReference>
<dbReference type="Gene3D" id="3.90.550.10">
    <property type="entry name" value="Spore Coat Polysaccharide Biosynthesis Protein SpsA, Chain A"/>
    <property type="match status" value="1"/>
</dbReference>
<keyword evidence="6" id="KW-1185">Reference proteome</keyword>
<dbReference type="EMBL" id="JAAXOT010000012">
    <property type="protein sequence ID" value="NKY58833.1"/>
    <property type="molecule type" value="Genomic_DNA"/>
</dbReference>
<evidence type="ECO:0000256" key="2">
    <source>
        <dbReference type="ARBA" id="ARBA00022676"/>
    </source>
</evidence>
<dbReference type="InterPro" id="IPR001173">
    <property type="entry name" value="Glyco_trans_2-like"/>
</dbReference>
<keyword evidence="3 5" id="KW-0808">Transferase</keyword>
<dbReference type="PANTHER" id="PTHR43685:SF5">
    <property type="entry name" value="GLYCOSYLTRANSFERASE EPSE-RELATED"/>
    <property type="match status" value="1"/>
</dbReference>
<dbReference type="GO" id="GO:0016757">
    <property type="term" value="F:glycosyltransferase activity"/>
    <property type="evidence" value="ECO:0007669"/>
    <property type="project" value="UniProtKB-KW"/>
</dbReference>
<gene>
    <name evidence="5" type="ORF">HGA15_22345</name>
</gene>
<dbReference type="AlphaFoldDB" id="A0A846YIW4"/>
<evidence type="ECO:0000313" key="5">
    <source>
        <dbReference type="EMBL" id="NKY58833.1"/>
    </source>
</evidence>
<evidence type="ECO:0000259" key="4">
    <source>
        <dbReference type="Pfam" id="PF00535"/>
    </source>
</evidence>
<comment type="caution">
    <text evidence="5">The sequence shown here is derived from an EMBL/GenBank/DDBJ whole genome shotgun (WGS) entry which is preliminary data.</text>
</comment>
<dbReference type="Proteomes" id="UP000570678">
    <property type="component" value="Unassembled WGS sequence"/>
</dbReference>
<evidence type="ECO:0000256" key="1">
    <source>
        <dbReference type="ARBA" id="ARBA00006739"/>
    </source>
</evidence>
<dbReference type="Pfam" id="PF00535">
    <property type="entry name" value="Glycos_transf_2"/>
    <property type="match status" value="1"/>
</dbReference>
<evidence type="ECO:0000313" key="6">
    <source>
        <dbReference type="Proteomes" id="UP000570678"/>
    </source>
</evidence>
<sequence>MTAAGESGRVAGGRARTTVVIATRNRAPELARTLTELRALRPRPEIVVLDNASDDDTAAVAATFPGVTVIRLPCNLGAAARNLGVEKARTPYVAFSDDDSWWAGDALTRAEQLFDACPRLGLVAGRTLVGATDRDDPVNELMATSPLGHAADLPGPSILGFLACAAIVRKQAYLRVGGFSPLLHFGAEEKLLALDLAAAGWQLCYVADIRAHHHPSAQRPAPAWRRRAEQRNNALITWMRRPLRRCAAETAGLLGRAVRDPRTAPVVAGVLRRLPWALAQRRRLPPAVERGAGTLELAEERK</sequence>
<reference evidence="5 6" key="1">
    <citation type="submission" date="2020-04" db="EMBL/GenBank/DDBJ databases">
        <title>MicrobeNet Type strains.</title>
        <authorList>
            <person name="Nicholson A.C."/>
        </authorList>
    </citation>
    <scope>NUCLEOTIDE SEQUENCE [LARGE SCALE GENOMIC DNA]</scope>
    <source>
        <strain evidence="5 6">JCM 3332</strain>
    </source>
</reference>
<feature type="domain" description="Glycosyltransferase 2-like" evidence="4">
    <location>
        <begin position="18"/>
        <end position="173"/>
    </location>
</feature>
<dbReference type="InterPro" id="IPR029044">
    <property type="entry name" value="Nucleotide-diphossugar_trans"/>
</dbReference>
<evidence type="ECO:0000256" key="3">
    <source>
        <dbReference type="ARBA" id="ARBA00022679"/>
    </source>
</evidence>
<dbReference type="PANTHER" id="PTHR43685">
    <property type="entry name" value="GLYCOSYLTRANSFERASE"/>
    <property type="match status" value="1"/>
</dbReference>
<keyword evidence="2" id="KW-0328">Glycosyltransferase</keyword>
<accession>A0A846YIW4</accession>
<name>A0A846YIW4_9NOCA</name>